<evidence type="ECO:0000313" key="2">
    <source>
        <dbReference type="Proteomes" id="UP000693946"/>
    </source>
</evidence>
<protein>
    <submittedName>
        <fullName evidence="1">Uncharacterized protein</fullName>
    </submittedName>
</protein>
<dbReference type="Proteomes" id="UP000693946">
    <property type="component" value="Linkage Group LG6"/>
</dbReference>
<gene>
    <name evidence="1" type="ORF">JOB18_021515</name>
</gene>
<comment type="caution">
    <text evidence="1">The sequence shown here is derived from an EMBL/GenBank/DDBJ whole genome shotgun (WGS) entry which is preliminary data.</text>
</comment>
<reference evidence="1 2" key="1">
    <citation type="journal article" date="2021" name="Sci. Rep.">
        <title>Chromosome anchoring in Senegalese sole (Solea senegalensis) reveals sex-associated markers and genome rearrangements in flatfish.</title>
        <authorList>
            <person name="Guerrero-Cozar I."/>
            <person name="Gomez-Garrido J."/>
            <person name="Berbel C."/>
            <person name="Martinez-Blanch J.F."/>
            <person name="Alioto T."/>
            <person name="Claros M.G."/>
            <person name="Gagnaire P.A."/>
            <person name="Manchado M."/>
        </authorList>
    </citation>
    <scope>NUCLEOTIDE SEQUENCE [LARGE SCALE GENOMIC DNA]</scope>
    <source>
        <strain evidence="1">Sse05_10M</strain>
    </source>
</reference>
<evidence type="ECO:0000313" key="1">
    <source>
        <dbReference type="EMBL" id="KAG7485948.1"/>
    </source>
</evidence>
<dbReference type="EMBL" id="JAGKHQ010000018">
    <property type="protein sequence ID" value="KAG7485948.1"/>
    <property type="molecule type" value="Genomic_DNA"/>
</dbReference>
<name>A0AAV6QBR5_SOLSE</name>
<accession>A0AAV6QBR5</accession>
<proteinExistence type="predicted"/>
<dbReference type="AlphaFoldDB" id="A0AAV6QBR5"/>
<organism evidence="1 2">
    <name type="scientific">Solea senegalensis</name>
    <name type="common">Senegalese sole</name>
    <dbReference type="NCBI Taxonomy" id="28829"/>
    <lineage>
        <taxon>Eukaryota</taxon>
        <taxon>Metazoa</taxon>
        <taxon>Chordata</taxon>
        <taxon>Craniata</taxon>
        <taxon>Vertebrata</taxon>
        <taxon>Euteleostomi</taxon>
        <taxon>Actinopterygii</taxon>
        <taxon>Neopterygii</taxon>
        <taxon>Teleostei</taxon>
        <taxon>Neoteleostei</taxon>
        <taxon>Acanthomorphata</taxon>
        <taxon>Carangaria</taxon>
        <taxon>Pleuronectiformes</taxon>
        <taxon>Pleuronectoidei</taxon>
        <taxon>Soleidae</taxon>
        <taxon>Solea</taxon>
    </lineage>
</organism>
<sequence length="57" mass="6576">MDAEDGSQHILNRKTPIRIRFIVRYSFTGTLNTDVAENILLAPTPEEKKHNSTEYLM</sequence>
<keyword evidence="2" id="KW-1185">Reference proteome</keyword>